<feature type="domain" description="Methyltransferase FkbM" evidence="1">
    <location>
        <begin position="108"/>
        <end position="261"/>
    </location>
</feature>
<comment type="caution">
    <text evidence="2">The sequence shown here is derived from an EMBL/GenBank/DDBJ whole genome shotgun (WGS) entry which is preliminary data.</text>
</comment>
<dbReference type="InterPro" id="IPR029063">
    <property type="entry name" value="SAM-dependent_MTases_sf"/>
</dbReference>
<dbReference type="Proteomes" id="UP000823928">
    <property type="component" value="Unassembled WGS sequence"/>
</dbReference>
<dbReference type="GO" id="GO:0032259">
    <property type="term" value="P:methylation"/>
    <property type="evidence" value="ECO:0007669"/>
    <property type="project" value="UniProtKB-KW"/>
</dbReference>
<evidence type="ECO:0000313" key="3">
    <source>
        <dbReference type="Proteomes" id="UP000823928"/>
    </source>
</evidence>
<gene>
    <name evidence="2" type="ORF">IAC10_01975</name>
</gene>
<organism evidence="2 3">
    <name type="scientific">Candidatus Scatousia excrementigallinarum</name>
    <dbReference type="NCBI Taxonomy" id="2840935"/>
    <lineage>
        <taxon>Bacteria</taxon>
        <taxon>Candidatus Scatousia</taxon>
    </lineage>
</organism>
<evidence type="ECO:0000259" key="1">
    <source>
        <dbReference type="Pfam" id="PF05050"/>
    </source>
</evidence>
<dbReference type="GO" id="GO:0008168">
    <property type="term" value="F:methyltransferase activity"/>
    <property type="evidence" value="ECO:0007669"/>
    <property type="project" value="UniProtKB-KW"/>
</dbReference>
<dbReference type="Gene3D" id="3.40.50.150">
    <property type="entry name" value="Vaccinia Virus protein VP39"/>
    <property type="match status" value="1"/>
</dbReference>
<name>A0A9D1EX68_9BACT</name>
<reference evidence="2" key="1">
    <citation type="submission" date="2020-10" db="EMBL/GenBank/DDBJ databases">
        <authorList>
            <person name="Gilroy R."/>
        </authorList>
    </citation>
    <scope>NUCLEOTIDE SEQUENCE</scope>
    <source>
        <strain evidence="2">6276</strain>
    </source>
</reference>
<keyword evidence="2" id="KW-0489">Methyltransferase</keyword>
<dbReference type="AlphaFoldDB" id="A0A9D1EX68"/>
<dbReference type="InterPro" id="IPR006342">
    <property type="entry name" value="FkbM_mtfrase"/>
</dbReference>
<accession>A0A9D1EX68</accession>
<dbReference type="InterPro" id="IPR052514">
    <property type="entry name" value="SAM-dependent_MTase"/>
</dbReference>
<dbReference type="NCBIfam" id="TIGR01444">
    <property type="entry name" value="fkbM_fam"/>
    <property type="match status" value="1"/>
</dbReference>
<dbReference type="EMBL" id="DVIU01000041">
    <property type="protein sequence ID" value="HIS35386.1"/>
    <property type="molecule type" value="Genomic_DNA"/>
</dbReference>
<dbReference type="SUPFAM" id="SSF53335">
    <property type="entry name" value="S-adenosyl-L-methionine-dependent methyltransferases"/>
    <property type="match status" value="1"/>
</dbReference>
<sequence>MKRHLSEMFYKSYSSNDNSHKVIKILGIKLKFKHKNNFDEDINKMCRQILTKLSLPDNVFRLNNIKFYVPNYPLDTIQRLIVDKSRFYEHDVLKELDNYIPEDAVICDIGANIGNHSLYWASNMKVKQIYAFEPVDTTYKILKTNIKINKLENIIKPFNIGLSDEKGYGVINLYSNDNIGGTHIKKSDNLNGEKLNIDKLDNIEISEEKIDFIKIDVEGHELFTLKGAEQTINKYKPLIFIEIFAENSDTITELLSSYGYTLKQTFRDNNYLFAPDKIK</sequence>
<dbReference type="Pfam" id="PF05050">
    <property type="entry name" value="Methyltransf_21"/>
    <property type="match status" value="1"/>
</dbReference>
<proteinExistence type="predicted"/>
<reference evidence="2" key="2">
    <citation type="journal article" date="2021" name="PeerJ">
        <title>Extensive microbial diversity within the chicken gut microbiome revealed by metagenomics and culture.</title>
        <authorList>
            <person name="Gilroy R."/>
            <person name="Ravi A."/>
            <person name="Getino M."/>
            <person name="Pursley I."/>
            <person name="Horton D.L."/>
            <person name="Alikhan N.F."/>
            <person name="Baker D."/>
            <person name="Gharbi K."/>
            <person name="Hall N."/>
            <person name="Watson M."/>
            <person name="Adriaenssens E.M."/>
            <person name="Foster-Nyarko E."/>
            <person name="Jarju S."/>
            <person name="Secka A."/>
            <person name="Antonio M."/>
            <person name="Oren A."/>
            <person name="Chaudhuri R.R."/>
            <person name="La Ragione R."/>
            <person name="Hildebrand F."/>
            <person name="Pallen M.J."/>
        </authorList>
    </citation>
    <scope>NUCLEOTIDE SEQUENCE</scope>
    <source>
        <strain evidence="2">6276</strain>
    </source>
</reference>
<protein>
    <submittedName>
        <fullName evidence="2">FkbM family methyltransferase</fullName>
    </submittedName>
</protein>
<evidence type="ECO:0000313" key="2">
    <source>
        <dbReference type="EMBL" id="HIS35386.1"/>
    </source>
</evidence>
<keyword evidence="2" id="KW-0808">Transferase</keyword>
<dbReference type="PANTHER" id="PTHR34203:SF15">
    <property type="entry name" value="SLL1173 PROTEIN"/>
    <property type="match status" value="1"/>
</dbReference>
<dbReference type="PANTHER" id="PTHR34203">
    <property type="entry name" value="METHYLTRANSFERASE, FKBM FAMILY PROTEIN"/>
    <property type="match status" value="1"/>
</dbReference>